<feature type="transmembrane region" description="Helical" evidence="2">
    <location>
        <begin position="307"/>
        <end position="329"/>
    </location>
</feature>
<evidence type="ECO:0000259" key="3">
    <source>
        <dbReference type="Pfam" id="PF14257"/>
    </source>
</evidence>
<comment type="caution">
    <text evidence="4">The sequence shown here is derived from an EMBL/GenBank/DDBJ whole genome shotgun (WGS) entry which is preliminary data.</text>
</comment>
<keyword evidence="2" id="KW-0812">Transmembrane</keyword>
<evidence type="ECO:0000313" key="5">
    <source>
        <dbReference type="Proteomes" id="UP001501495"/>
    </source>
</evidence>
<dbReference type="Pfam" id="PF14257">
    <property type="entry name" value="DUF4349"/>
    <property type="match status" value="1"/>
</dbReference>
<evidence type="ECO:0000256" key="2">
    <source>
        <dbReference type="SAM" id="Phobius"/>
    </source>
</evidence>
<proteinExistence type="predicted"/>
<keyword evidence="2" id="KW-1133">Transmembrane helix</keyword>
<dbReference type="InterPro" id="IPR025645">
    <property type="entry name" value="DUF4349"/>
</dbReference>
<name>A0ABP7XJB7_9ACTN</name>
<evidence type="ECO:0000313" key="4">
    <source>
        <dbReference type="EMBL" id="GAA4119351.1"/>
    </source>
</evidence>
<feature type="domain" description="DUF4349" evidence="3">
    <location>
        <begin position="117"/>
        <end position="325"/>
    </location>
</feature>
<dbReference type="RefSeq" id="WP_344733397.1">
    <property type="nucleotide sequence ID" value="NZ_BAAAZH010000014.1"/>
</dbReference>
<feature type="compositionally biased region" description="Basic and acidic residues" evidence="1">
    <location>
        <begin position="10"/>
        <end position="21"/>
    </location>
</feature>
<sequence length="339" mass="34716">MTAHRIAHRNSTDRHSTDRRATGRRSTSRVAAAAAVLALSPIVAGCTGSASDSTASSELDARAPAAAGDAGVSGADGGDGGVVASVPDLAVGSAAGGGTADVSKVAAYQAADVPTGQAVISTGTIRSTSDDVARARTRALDIVTDLRGTVADEDTRTDTDGTTTSTHLVLRVPSGSFAEAMDRLAEVGDLRASSTTAQDVTTEVLDTDVRVRVQRAGIRRITALLDRAGSLRDVIRIESELSRRQADLESLLQQQKYLADQTSLGTITLDIERTGTVPDDEDRTGFLGGLRSGWDAFTGAATGIATAAGAVLPFAVVAALVGAIVVPLVRRRRGQSAIG</sequence>
<accession>A0ABP7XJB7</accession>
<feature type="region of interest" description="Disordered" evidence="1">
    <location>
        <begin position="1"/>
        <end position="27"/>
    </location>
</feature>
<protein>
    <recommendedName>
        <fullName evidence="3">DUF4349 domain-containing protein</fullName>
    </recommendedName>
</protein>
<dbReference type="EMBL" id="BAAAZH010000014">
    <property type="protein sequence ID" value="GAA4119351.1"/>
    <property type="molecule type" value="Genomic_DNA"/>
</dbReference>
<reference evidence="5" key="1">
    <citation type="journal article" date="2019" name="Int. J. Syst. Evol. Microbiol.">
        <title>The Global Catalogue of Microorganisms (GCM) 10K type strain sequencing project: providing services to taxonomists for standard genome sequencing and annotation.</title>
        <authorList>
            <consortium name="The Broad Institute Genomics Platform"/>
            <consortium name="The Broad Institute Genome Sequencing Center for Infectious Disease"/>
            <person name="Wu L."/>
            <person name="Ma J."/>
        </authorList>
    </citation>
    <scope>NUCLEOTIDE SEQUENCE [LARGE SCALE GENOMIC DNA]</scope>
    <source>
        <strain evidence="5">JCM 16703</strain>
    </source>
</reference>
<dbReference type="Proteomes" id="UP001501495">
    <property type="component" value="Unassembled WGS sequence"/>
</dbReference>
<keyword evidence="2" id="KW-0472">Membrane</keyword>
<evidence type="ECO:0000256" key="1">
    <source>
        <dbReference type="SAM" id="MobiDB-lite"/>
    </source>
</evidence>
<organism evidence="4 5">
    <name type="scientific">Nocardioides fonticola</name>
    <dbReference type="NCBI Taxonomy" id="450363"/>
    <lineage>
        <taxon>Bacteria</taxon>
        <taxon>Bacillati</taxon>
        <taxon>Actinomycetota</taxon>
        <taxon>Actinomycetes</taxon>
        <taxon>Propionibacteriales</taxon>
        <taxon>Nocardioidaceae</taxon>
        <taxon>Nocardioides</taxon>
    </lineage>
</organism>
<gene>
    <name evidence="4" type="ORF">GCM10022215_21750</name>
</gene>
<keyword evidence="5" id="KW-1185">Reference proteome</keyword>